<evidence type="ECO:0000259" key="1">
    <source>
        <dbReference type="Pfam" id="PF02954"/>
    </source>
</evidence>
<evidence type="ECO:0000313" key="2">
    <source>
        <dbReference type="EMBL" id="MEN9063219.1"/>
    </source>
</evidence>
<evidence type="ECO:0000313" key="3">
    <source>
        <dbReference type="Proteomes" id="UP001428774"/>
    </source>
</evidence>
<dbReference type="SUPFAM" id="SSF46689">
    <property type="entry name" value="Homeodomain-like"/>
    <property type="match status" value="1"/>
</dbReference>
<dbReference type="GO" id="GO:0043565">
    <property type="term" value="F:sequence-specific DNA binding"/>
    <property type="evidence" value="ECO:0007669"/>
    <property type="project" value="InterPro"/>
</dbReference>
<organism evidence="2 3">
    <name type="scientific">Ponticoccus litoralis</name>
    <dbReference type="NCBI Taxonomy" id="422297"/>
    <lineage>
        <taxon>Bacteria</taxon>
        <taxon>Pseudomonadati</taxon>
        <taxon>Pseudomonadota</taxon>
        <taxon>Alphaproteobacteria</taxon>
        <taxon>Rhodobacterales</taxon>
        <taxon>Roseobacteraceae</taxon>
        <taxon>Ponticoccus</taxon>
    </lineage>
</organism>
<proteinExistence type="predicted"/>
<keyword evidence="3" id="KW-1185">Reference proteome</keyword>
<feature type="domain" description="DNA binding HTH" evidence="1">
    <location>
        <begin position="15"/>
        <end position="52"/>
    </location>
</feature>
<dbReference type="InterPro" id="IPR009057">
    <property type="entry name" value="Homeodomain-like_sf"/>
</dbReference>
<dbReference type="EMBL" id="JBDNCH010000004">
    <property type="protein sequence ID" value="MEN9063219.1"/>
    <property type="molecule type" value="Genomic_DNA"/>
</dbReference>
<comment type="caution">
    <text evidence="2">The sequence shown here is derived from an EMBL/GenBank/DDBJ whole genome shotgun (WGS) entry which is preliminary data.</text>
</comment>
<dbReference type="Proteomes" id="UP001428774">
    <property type="component" value="Unassembled WGS sequence"/>
</dbReference>
<sequence length="58" mass="6454">METLDADEETRAITSLENLERREILRALDLLGGNRSEAARQLGISRKTIDRKCAALGL</sequence>
<dbReference type="RefSeq" id="WP_347168614.1">
    <property type="nucleotide sequence ID" value="NZ_JBDNCH010000004.1"/>
</dbReference>
<name>A0AAW9SEE1_9RHOB</name>
<protein>
    <submittedName>
        <fullName evidence="2">Helix-turn-helix domain-containing protein</fullName>
    </submittedName>
</protein>
<dbReference type="AlphaFoldDB" id="A0AAW9SEE1"/>
<dbReference type="Gene3D" id="1.10.10.60">
    <property type="entry name" value="Homeodomain-like"/>
    <property type="match status" value="1"/>
</dbReference>
<dbReference type="Pfam" id="PF02954">
    <property type="entry name" value="HTH_8"/>
    <property type="match status" value="1"/>
</dbReference>
<dbReference type="InterPro" id="IPR002197">
    <property type="entry name" value="HTH_Fis"/>
</dbReference>
<gene>
    <name evidence="2" type="ORF">ABFB10_21755</name>
</gene>
<dbReference type="PRINTS" id="PR01590">
    <property type="entry name" value="HTHFIS"/>
</dbReference>
<accession>A0AAW9SEE1</accession>
<reference evidence="2 3" key="1">
    <citation type="submission" date="2024-05" db="EMBL/GenBank/DDBJ databases">
        <title>Genome sequence of Ponticoccus litoralis KCCM 90028.</title>
        <authorList>
            <person name="Kim J.M."/>
            <person name="Lee J.K."/>
            <person name="Choi B.J."/>
            <person name="Bayburt H."/>
            <person name="Baek J.H."/>
            <person name="Jeon C.O."/>
        </authorList>
    </citation>
    <scope>NUCLEOTIDE SEQUENCE [LARGE SCALE GENOMIC DNA]</scope>
    <source>
        <strain evidence="2 3">KCCM 90028</strain>
    </source>
</reference>